<evidence type="ECO:0000259" key="2">
    <source>
        <dbReference type="PROSITE" id="PS50850"/>
    </source>
</evidence>
<dbReference type="InterPro" id="IPR036259">
    <property type="entry name" value="MFS_trans_sf"/>
</dbReference>
<reference evidence="3" key="1">
    <citation type="submission" date="2020-05" db="EMBL/GenBank/DDBJ databases">
        <authorList>
            <person name="Chiriac C."/>
            <person name="Salcher M."/>
            <person name="Ghai R."/>
            <person name="Kavagutti S V."/>
        </authorList>
    </citation>
    <scope>NUCLEOTIDE SEQUENCE</scope>
</reference>
<evidence type="ECO:0000256" key="1">
    <source>
        <dbReference type="SAM" id="Phobius"/>
    </source>
</evidence>
<feature type="transmembrane region" description="Helical" evidence="1">
    <location>
        <begin position="56"/>
        <end position="78"/>
    </location>
</feature>
<name>A0A6J6L911_9ZZZZ</name>
<dbReference type="InterPro" id="IPR020846">
    <property type="entry name" value="MFS_dom"/>
</dbReference>
<dbReference type="Gene3D" id="1.20.1250.20">
    <property type="entry name" value="MFS general substrate transporter like domains"/>
    <property type="match status" value="1"/>
</dbReference>
<keyword evidence="1" id="KW-0472">Membrane</keyword>
<dbReference type="AlphaFoldDB" id="A0A6J6L911"/>
<dbReference type="EMBL" id="CAEZVV010000161">
    <property type="protein sequence ID" value="CAB4658056.1"/>
    <property type="molecule type" value="Genomic_DNA"/>
</dbReference>
<keyword evidence="1" id="KW-0812">Transmembrane</keyword>
<feature type="transmembrane region" description="Helical" evidence="1">
    <location>
        <begin position="125"/>
        <end position="144"/>
    </location>
</feature>
<organism evidence="3">
    <name type="scientific">freshwater metagenome</name>
    <dbReference type="NCBI Taxonomy" id="449393"/>
    <lineage>
        <taxon>unclassified sequences</taxon>
        <taxon>metagenomes</taxon>
        <taxon>ecological metagenomes</taxon>
    </lineage>
</organism>
<keyword evidence="1" id="KW-1133">Transmembrane helix</keyword>
<evidence type="ECO:0000313" key="3">
    <source>
        <dbReference type="EMBL" id="CAB4658056.1"/>
    </source>
</evidence>
<dbReference type="PROSITE" id="PS50850">
    <property type="entry name" value="MFS"/>
    <property type="match status" value="1"/>
</dbReference>
<gene>
    <name evidence="3" type="ORF">UFOPK2143_01661</name>
</gene>
<accession>A0A6J6L911</accession>
<protein>
    <submittedName>
        <fullName evidence="3">Unannotated protein</fullName>
    </submittedName>
</protein>
<sequence>MTTASLTWTISSWLQTRWIRTRGATILVVAGLAIIGLGTAGMVTVLIPAIPGWVGLLAWGVAGFGMGLAFSPLAHVAMELADKGKEGKATTALQLSDTLGAALGIGVAGVLVSTVGALSDSEVTGLVLTFGMATFVALLGAVLGTRVPRGSELG</sequence>
<dbReference type="SUPFAM" id="SSF103473">
    <property type="entry name" value="MFS general substrate transporter"/>
    <property type="match status" value="1"/>
</dbReference>
<feature type="transmembrane region" description="Helical" evidence="1">
    <location>
        <begin position="99"/>
        <end position="119"/>
    </location>
</feature>
<feature type="domain" description="Major facilitator superfamily (MFS) profile" evidence="2">
    <location>
        <begin position="1"/>
        <end position="154"/>
    </location>
</feature>
<proteinExistence type="predicted"/>
<feature type="transmembrane region" description="Helical" evidence="1">
    <location>
        <begin position="24"/>
        <end position="50"/>
    </location>
</feature>
<dbReference type="GO" id="GO:0022857">
    <property type="term" value="F:transmembrane transporter activity"/>
    <property type="evidence" value="ECO:0007669"/>
    <property type="project" value="InterPro"/>
</dbReference>